<dbReference type="Proteomes" id="UP001465755">
    <property type="component" value="Unassembled WGS sequence"/>
</dbReference>
<dbReference type="GO" id="GO:0005730">
    <property type="term" value="C:nucleolus"/>
    <property type="evidence" value="ECO:0007669"/>
    <property type="project" value="UniProtKB-SubCell"/>
</dbReference>
<proteinExistence type="inferred from homology"/>
<name>A0AAW1PYH3_9CHLO</name>
<evidence type="ECO:0000256" key="1">
    <source>
        <dbReference type="ARBA" id="ARBA00004604"/>
    </source>
</evidence>
<feature type="domain" description="Brix" evidence="6">
    <location>
        <begin position="47"/>
        <end position="245"/>
    </location>
</feature>
<protein>
    <recommendedName>
        <fullName evidence="6">Brix domain-containing protein</fullName>
    </recommendedName>
</protein>
<evidence type="ECO:0000256" key="5">
    <source>
        <dbReference type="SAM" id="MobiDB-lite"/>
    </source>
</evidence>
<sequence length="302" mass="34346">MAKRKARAEVDAQPEQRKALKPTAKEPEVENGTALVQGTTTRQRTKEKVLILATRGITFRHRHLLLDLVQLLPHCKKDAKMDTKSDRAVVNEVADIKGCNNVLFFEARKHQDLYLWIAKSPDGPSVKFLVLNVHTLAELKLSGNHLKGSRPVLSFHQAFDSKPHLRLLKEMLTHVFATPKRHQRSKPFFDHVLAFSVADNRIWIRNYQVVTVLDKKKPLPEQSSLVEVGPRCCLNPIKIFAGSFGGPVLYDNPEFVSPNTARALAKRAKAGKYRNKVTAQEQRRDHLQQHPIPLNEFANVFR</sequence>
<comment type="similarity">
    <text evidence="2">Belongs to the BRX1 family.</text>
</comment>
<dbReference type="AlphaFoldDB" id="A0AAW1PYH3"/>
<dbReference type="Pfam" id="PF04427">
    <property type="entry name" value="Brix"/>
    <property type="match status" value="1"/>
</dbReference>
<gene>
    <name evidence="7" type="ORF">WJX73_010685</name>
</gene>
<evidence type="ECO:0000313" key="8">
    <source>
        <dbReference type="Proteomes" id="UP001465755"/>
    </source>
</evidence>
<dbReference type="PANTHER" id="PTHR13634">
    <property type="entry name" value="RIBOSOME BIOGENESIS PROTEIN BRIX"/>
    <property type="match status" value="1"/>
</dbReference>
<dbReference type="PROSITE" id="PS50833">
    <property type="entry name" value="BRIX"/>
    <property type="match status" value="1"/>
</dbReference>
<dbReference type="InterPro" id="IPR007109">
    <property type="entry name" value="Brix"/>
</dbReference>
<dbReference type="PANTHER" id="PTHR13634:SF0">
    <property type="entry name" value="RIBOSOME BIOGENESIS PROTEIN BRX1 HOMOLOG"/>
    <property type="match status" value="1"/>
</dbReference>
<dbReference type="GO" id="GO:0019843">
    <property type="term" value="F:rRNA binding"/>
    <property type="evidence" value="ECO:0007669"/>
    <property type="project" value="InterPro"/>
</dbReference>
<evidence type="ECO:0000313" key="7">
    <source>
        <dbReference type="EMBL" id="KAK9813457.1"/>
    </source>
</evidence>
<dbReference type="GO" id="GO:0006364">
    <property type="term" value="P:rRNA processing"/>
    <property type="evidence" value="ECO:0007669"/>
    <property type="project" value="InterPro"/>
</dbReference>
<accession>A0AAW1PYH3</accession>
<dbReference type="InterPro" id="IPR026532">
    <property type="entry name" value="BRX1"/>
</dbReference>
<reference evidence="7 8" key="1">
    <citation type="journal article" date="2024" name="Nat. Commun.">
        <title>Phylogenomics reveals the evolutionary origins of lichenization in chlorophyte algae.</title>
        <authorList>
            <person name="Puginier C."/>
            <person name="Libourel C."/>
            <person name="Otte J."/>
            <person name="Skaloud P."/>
            <person name="Haon M."/>
            <person name="Grisel S."/>
            <person name="Petersen M."/>
            <person name="Berrin J.G."/>
            <person name="Delaux P.M."/>
            <person name="Dal Grande F."/>
            <person name="Keller J."/>
        </authorList>
    </citation>
    <scope>NUCLEOTIDE SEQUENCE [LARGE SCALE GENOMIC DNA]</scope>
    <source>
        <strain evidence="7 8">SAG 2036</strain>
    </source>
</reference>
<feature type="region of interest" description="Disordered" evidence="5">
    <location>
        <begin position="1"/>
        <end position="41"/>
    </location>
</feature>
<dbReference type="SMART" id="SM00879">
    <property type="entry name" value="Brix"/>
    <property type="match status" value="1"/>
</dbReference>
<feature type="compositionally biased region" description="Basic and acidic residues" evidence="5">
    <location>
        <begin position="7"/>
        <end position="28"/>
    </location>
</feature>
<dbReference type="EMBL" id="JALJOQ010000005">
    <property type="protein sequence ID" value="KAK9813457.1"/>
    <property type="molecule type" value="Genomic_DNA"/>
</dbReference>
<evidence type="ECO:0000256" key="4">
    <source>
        <dbReference type="ARBA" id="ARBA00023242"/>
    </source>
</evidence>
<evidence type="ECO:0000256" key="2">
    <source>
        <dbReference type="ARBA" id="ARBA00006369"/>
    </source>
</evidence>
<keyword evidence="4" id="KW-0539">Nucleus</keyword>
<keyword evidence="3" id="KW-0690">Ribosome biogenesis</keyword>
<dbReference type="GO" id="GO:0000027">
    <property type="term" value="P:ribosomal large subunit assembly"/>
    <property type="evidence" value="ECO:0007669"/>
    <property type="project" value="TreeGrafter"/>
</dbReference>
<organism evidence="7 8">
    <name type="scientific">Symbiochloris irregularis</name>
    <dbReference type="NCBI Taxonomy" id="706552"/>
    <lineage>
        <taxon>Eukaryota</taxon>
        <taxon>Viridiplantae</taxon>
        <taxon>Chlorophyta</taxon>
        <taxon>core chlorophytes</taxon>
        <taxon>Trebouxiophyceae</taxon>
        <taxon>Trebouxiales</taxon>
        <taxon>Trebouxiaceae</taxon>
        <taxon>Symbiochloris</taxon>
    </lineage>
</organism>
<comment type="caution">
    <text evidence="7">The sequence shown here is derived from an EMBL/GenBank/DDBJ whole genome shotgun (WGS) entry which is preliminary data.</text>
</comment>
<evidence type="ECO:0000259" key="6">
    <source>
        <dbReference type="PROSITE" id="PS50833"/>
    </source>
</evidence>
<keyword evidence="8" id="KW-1185">Reference proteome</keyword>
<comment type="subcellular location">
    <subcellularLocation>
        <location evidence="1">Nucleus</location>
        <location evidence="1">Nucleolus</location>
    </subcellularLocation>
</comment>
<dbReference type="SUPFAM" id="SSF52954">
    <property type="entry name" value="Class II aaRS ABD-related"/>
    <property type="match status" value="1"/>
</dbReference>
<evidence type="ECO:0000256" key="3">
    <source>
        <dbReference type="ARBA" id="ARBA00022517"/>
    </source>
</evidence>